<dbReference type="InterPro" id="IPR042185">
    <property type="entry name" value="Serpin_sf_2"/>
</dbReference>
<name>A0ABQ9HEL7_9NEOP</name>
<organism evidence="4 5">
    <name type="scientific">Dryococelus australis</name>
    <dbReference type="NCBI Taxonomy" id="614101"/>
    <lineage>
        <taxon>Eukaryota</taxon>
        <taxon>Metazoa</taxon>
        <taxon>Ecdysozoa</taxon>
        <taxon>Arthropoda</taxon>
        <taxon>Hexapoda</taxon>
        <taxon>Insecta</taxon>
        <taxon>Pterygota</taxon>
        <taxon>Neoptera</taxon>
        <taxon>Polyneoptera</taxon>
        <taxon>Phasmatodea</taxon>
        <taxon>Verophasmatodea</taxon>
        <taxon>Anareolatae</taxon>
        <taxon>Phasmatidae</taxon>
        <taxon>Eurycanthinae</taxon>
        <taxon>Dryococelus</taxon>
    </lineage>
</organism>
<accession>A0ABQ9HEL7</accession>
<sequence>MEQRWNGRVGEMRDPRENPPTSGIVRGIDICSQDQSIARIKTFVWRGYGDIVCVWYQKLRKLNTISAYTRQKANSKYRNLIRLERASQKQSIDTHKTAYDRPTFEECRQRKDSRQLSALRVEAMRQLESEQESALQHTRCEATKTQNSCRQTRQEVLDVPGAVSRQEVLDVPGAVSSECDVVFQGKKYSMFLVLPNDKDGLDKALSKVTPSLIRMNMKTMTAEQVEVKLPKFKFEYTAHLRDILKKMGIQRVFQDNAELNEMIWGGDNLKVSSIVQKAGLEVNEQGTVAYETTVVNIPNKWGGTNEFHATHPFMFFIEDETTGTVIFVGKVMVPSPSATEVAVLARGGNDMEAAGNGISAIAEMPAEVQRNSVRASILPDSWIRSRHLRLLDVLPFVDESIKKFSNCVRGPRPMSDSLDVSEVRTHSRQSVVWILNSFRTALGAAAVSTLALSCCSTNWSRIPSAMGIT</sequence>
<evidence type="ECO:0000256" key="1">
    <source>
        <dbReference type="RuleBase" id="RU000411"/>
    </source>
</evidence>
<evidence type="ECO:0000259" key="3">
    <source>
        <dbReference type="SMART" id="SM00093"/>
    </source>
</evidence>
<dbReference type="Pfam" id="PF00079">
    <property type="entry name" value="Serpin"/>
    <property type="match status" value="1"/>
</dbReference>
<feature type="compositionally biased region" description="Basic and acidic residues" evidence="2">
    <location>
        <begin position="1"/>
        <end position="17"/>
    </location>
</feature>
<protein>
    <recommendedName>
        <fullName evidence="3">Serpin domain-containing protein</fullName>
    </recommendedName>
</protein>
<dbReference type="Proteomes" id="UP001159363">
    <property type="component" value="Chromosome 4"/>
</dbReference>
<dbReference type="EMBL" id="JARBHB010000005">
    <property type="protein sequence ID" value="KAJ8882682.1"/>
    <property type="molecule type" value="Genomic_DNA"/>
</dbReference>
<dbReference type="Gene3D" id="2.30.39.10">
    <property type="entry name" value="Alpha-1-antitrypsin, domain 1"/>
    <property type="match status" value="1"/>
</dbReference>
<dbReference type="PANTHER" id="PTHR11461:SF357">
    <property type="entry name" value="SERINE PROTEASE INHIBITOR 27A"/>
    <property type="match status" value="1"/>
</dbReference>
<evidence type="ECO:0000313" key="4">
    <source>
        <dbReference type="EMBL" id="KAJ8882682.1"/>
    </source>
</evidence>
<proteinExistence type="inferred from homology"/>
<evidence type="ECO:0000256" key="2">
    <source>
        <dbReference type="SAM" id="MobiDB-lite"/>
    </source>
</evidence>
<dbReference type="InterPro" id="IPR023796">
    <property type="entry name" value="Serpin_dom"/>
</dbReference>
<dbReference type="Gene3D" id="6.20.40.10">
    <property type="match status" value="1"/>
</dbReference>
<feature type="region of interest" description="Disordered" evidence="2">
    <location>
        <begin position="1"/>
        <end position="23"/>
    </location>
</feature>
<feature type="domain" description="Serpin" evidence="3">
    <location>
        <begin position="56"/>
        <end position="334"/>
    </location>
</feature>
<gene>
    <name evidence="4" type="ORF">PR048_014494</name>
</gene>
<comment type="caution">
    <text evidence="4">The sequence shown here is derived from an EMBL/GenBank/DDBJ whole genome shotgun (WGS) entry which is preliminary data.</text>
</comment>
<dbReference type="SUPFAM" id="SSF56574">
    <property type="entry name" value="Serpins"/>
    <property type="match status" value="1"/>
</dbReference>
<dbReference type="SMART" id="SM00093">
    <property type="entry name" value="SERPIN"/>
    <property type="match status" value="1"/>
</dbReference>
<dbReference type="PANTHER" id="PTHR11461">
    <property type="entry name" value="SERINE PROTEASE INHIBITOR, SERPIN"/>
    <property type="match status" value="1"/>
</dbReference>
<keyword evidence="5" id="KW-1185">Reference proteome</keyword>
<dbReference type="InterPro" id="IPR036186">
    <property type="entry name" value="Serpin_sf"/>
</dbReference>
<comment type="similarity">
    <text evidence="1">Belongs to the serpin family.</text>
</comment>
<evidence type="ECO:0000313" key="5">
    <source>
        <dbReference type="Proteomes" id="UP001159363"/>
    </source>
</evidence>
<dbReference type="InterPro" id="IPR000215">
    <property type="entry name" value="Serpin_fam"/>
</dbReference>
<reference evidence="4 5" key="1">
    <citation type="submission" date="2023-02" db="EMBL/GenBank/DDBJ databases">
        <title>LHISI_Scaffold_Assembly.</title>
        <authorList>
            <person name="Stuart O.P."/>
            <person name="Cleave R."/>
            <person name="Magrath M.J.L."/>
            <person name="Mikheyev A.S."/>
        </authorList>
    </citation>
    <scope>NUCLEOTIDE SEQUENCE [LARGE SCALE GENOMIC DNA]</scope>
    <source>
        <strain evidence="4">Daus_M_001</strain>
        <tissue evidence="4">Leg muscle</tissue>
    </source>
</reference>